<feature type="domain" description="Reverse transcriptase" evidence="2">
    <location>
        <begin position="1"/>
        <end position="65"/>
    </location>
</feature>
<dbReference type="InterPro" id="IPR008981">
    <property type="entry name" value="FMuLV_rcpt-bd"/>
</dbReference>
<dbReference type="SUPFAM" id="SSF49830">
    <property type="entry name" value="ENV polyprotein, receptor-binding domain"/>
    <property type="match status" value="1"/>
</dbReference>
<name>A0A6P6C399_PTEVA</name>
<keyword evidence="3" id="KW-1185">Reference proteome</keyword>
<dbReference type="GO" id="GO:0006259">
    <property type="term" value="P:DNA metabolic process"/>
    <property type="evidence" value="ECO:0007669"/>
    <property type="project" value="UniProtKB-ARBA"/>
</dbReference>
<organism evidence="3 4">
    <name type="scientific">Pteropus vampyrus</name>
    <name type="common">Large flying fox</name>
    <dbReference type="NCBI Taxonomy" id="132908"/>
    <lineage>
        <taxon>Eukaryota</taxon>
        <taxon>Metazoa</taxon>
        <taxon>Chordata</taxon>
        <taxon>Craniata</taxon>
        <taxon>Vertebrata</taxon>
        <taxon>Euteleostomi</taxon>
        <taxon>Mammalia</taxon>
        <taxon>Eutheria</taxon>
        <taxon>Laurasiatheria</taxon>
        <taxon>Chiroptera</taxon>
        <taxon>Yinpterochiroptera</taxon>
        <taxon>Pteropodoidea</taxon>
        <taxon>Pteropodidae</taxon>
        <taxon>Pteropodinae</taxon>
        <taxon>Pteropus</taxon>
    </lineage>
</organism>
<dbReference type="RefSeq" id="XP_023381814.1">
    <property type="nucleotide sequence ID" value="XM_023526046.1"/>
</dbReference>
<dbReference type="InterPro" id="IPR043502">
    <property type="entry name" value="DNA/RNA_pol_sf"/>
</dbReference>
<accession>A0A6P6C399</accession>
<evidence type="ECO:0000313" key="4">
    <source>
        <dbReference type="RefSeq" id="XP_023381814.1"/>
    </source>
</evidence>
<dbReference type="SUPFAM" id="SSF56672">
    <property type="entry name" value="DNA/RNA polymerases"/>
    <property type="match status" value="1"/>
</dbReference>
<evidence type="ECO:0000256" key="1">
    <source>
        <dbReference type="ARBA" id="ARBA00010879"/>
    </source>
</evidence>
<dbReference type="PANTHER" id="PTHR33064">
    <property type="entry name" value="POL PROTEIN"/>
    <property type="match status" value="1"/>
</dbReference>
<gene>
    <name evidence="4" type="primary">LOC111733910</name>
</gene>
<dbReference type="Gene3D" id="3.90.310.10">
    <property type="entry name" value="ENV polyprotein, receptor-binding domain"/>
    <property type="match status" value="1"/>
</dbReference>
<comment type="similarity">
    <text evidence="1">Belongs to the beta type-B retroviral polymerase family. HERV class-II K(HML-2) pol subfamily.</text>
</comment>
<dbReference type="Proteomes" id="UP000515202">
    <property type="component" value="Unplaced"/>
</dbReference>
<dbReference type="AlphaFoldDB" id="A0A6P6C399"/>
<evidence type="ECO:0000313" key="3">
    <source>
        <dbReference type="Proteomes" id="UP000515202"/>
    </source>
</evidence>
<dbReference type="GeneID" id="111733910"/>
<dbReference type="GO" id="GO:0003676">
    <property type="term" value="F:nucleic acid binding"/>
    <property type="evidence" value="ECO:0007669"/>
    <property type="project" value="InterPro"/>
</dbReference>
<proteinExistence type="inferred from homology"/>
<dbReference type="InterPro" id="IPR051320">
    <property type="entry name" value="Viral_Replic_Matur_Polypro"/>
</dbReference>
<evidence type="ECO:0000259" key="2">
    <source>
        <dbReference type="PROSITE" id="PS50878"/>
    </source>
</evidence>
<dbReference type="OrthoDB" id="9950135at2759"/>
<dbReference type="InterPro" id="IPR043128">
    <property type="entry name" value="Rev_trsase/Diguanyl_cyclase"/>
</dbReference>
<sequence length="426" mass="46906">MLSSHNLDCTLLQYVDDLLLAAETEEICLAAIRDLLGTLEAFGYRVLAKKAQLCTQSVAYLRYTLEGGKRTLSRQRIEAILQIPVPTTKRQTYRNIHQPRVWELIVTETSEIVAQNITSHSTPEIRVDLCRLARDPLTIATAGHQLGSGSFVGRAFVGGGAYLGYKGGPGCGILLAEKSLLGIGLYICPQGISGSMRNRGLNCEGKGQFSCANWGCETISTIDNYKKQNDNHIELIRGPTPSTCSLESYNPLIITIKTGSLGGQHYWEPKLRTKKLRLSNKLGRRTDYGARTDSSGTNSVMSLEYKGQYWLTNAQMVRYQGMLCENPRIRLEVVRTLNLATLLPIGPSQPDHHCIEVMNEVFSSPHDLTDQPLKDLGAEYYTDGSSFVRGGEHLAGCAVVALHSITEAKPLTRGTSAQKVEFITLL</sequence>
<dbReference type="Gene3D" id="3.30.70.270">
    <property type="match status" value="1"/>
</dbReference>
<dbReference type="KEGG" id="pvp:111733910"/>
<dbReference type="Gene3D" id="3.30.420.10">
    <property type="entry name" value="Ribonuclease H-like superfamily/Ribonuclease H"/>
    <property type="match status" value="1"/>
</dbReference>
<protein>
    <submittedName>
        <fullName evidence="4">Uncharacterized protein LOC111733910</fullName>
    </submittedName>
</protein>
<reference evidence="4" key="1">
    <citation type="submission" date="2025-08" db="UniProtKB">
        <authorList>
            <consortium name="RefSeq"/>
        </authorList>
    </citation>
    <scope>IDENTIFICATION</scope>
    <source>
        <tissue evidence="4">Kidney</tissue>
    </source>
</reference>
<dbReference type="PANTHER" id="PTHR33064:SF29">
    <property type="entry name" value="PEPTIDASE A2 DOMAIN-CONTAINING PROTEIN-RELATED"/>
    <property type="match status" value="1"/>
</dbReference>
<dbReference type="InterPro" id="IPR036397">
    <property type="entry name" value="RNaseH_sf"/>
</dbReference>
<dbReference type="PROSITE" id="PS50878">
    <property type="entry name" value="RT_POL"/>
    <property type="match status" value="1"/>
</dbReference>
<dbReference type="InterPro" id="IPR000477">
    <property type="entry name" value="RT_dom"/>
</dbReference>